<feature type="compositionally biased region" description="Polar residues" evidence="1">
    <location>
        <begin position="874"/>
        <end position="896"/>
    </location>
</feature>
<feature type="compositionally biased region" description="Basic and acidic residues" evidence="1">
    <location>
        <begin position="301"/>
        <end position="333"/>
    </location>
</feature>
<feature type="compositionally biased region" description="Gly residues" evidence="1">
    <location>
        <begin position="2310"/>
        <end position="2319"/>
    </location>
</feature>
<feature type="compositionally biased region" description="Basic and acidic residues" evidence="1">
    <location>
        <begin position="3279"/>
        <end position="3297"/>
    </location>
</feature>
<feature type="compositionally biased region" description="Basic and acidic residues" evidence="1">
    <location>
        <begin position="3252"/>
        <end position="3264"/>
    </location>
</feature>
<feature type="region of interest" description="Disordered" evidence="1">
    <location>
        <begin position="477"/>
        <end position="535"/>
    </location>
</feature>
<feature type="compositionally biased region" description="Polar residues" evidence="1">
    <location>
        <begin position="647"/>
        <end position="664"/>
    </location>
</feature>
<feature type="region of interest" description="Disordered" evidence="1">
    <location>
        <begin position="2436"/>
        <end position="2645"/>
    </location>
</feature>
<feature type="region of interest" description="Disordered" evidence="1">
    <location>
        <begin position="416"/>
        <end position="435"/>
    </location>
</feature>
<feature type="compositionally biased region" description="Polar residues" evidence="1">
    <location>
        <begin position="1978"/>
        <end position="1988"/>
    </location>
</feature>
<evidence type="ECO:0000256" key="1">
    <source>
        <dbReference type="SAM" id="MobiDB-lite"/>
    </source>
</evidence>
<feature type="compositionally biased region" description="Low complexity" evidence="1">
    <location>
        <begin position="1455"/>
        <end position="1471"/>
    </location>
</feature>
<feature type="compositionally biased region" description="Basic and acidic residues" evidence="1">
    <location>
        <begin position="665"/>
        <end position="674"/>
    </location>
</feature>
<feature type="compositionally biased region" description="Low complexity" evidence="1">
    <location>
        <begin position="924"/>
        <end position="935"/>
    </location>
</feature>
<feature type="region of interest" description="Disordered" evidence="1">
    <location>
        <begin position="1887"/>
        <end position="2061"/>
    </location>
</feature>
<feature type="compositionally biased region" description="Low complexity" evidence="1">
    <location>
        <begin position="1212"/>
        <end position="1228"/>
    </location>
</feature>
<feature type="compositionally biased region" description="Basic and acidic residues" evidence="1">
    <location>
        <begin position="3048"/>
        <end position="3058"/>
    </location>
</feature>
<feature type="compositionally biased region" description="Basic and acidic residues" evidence="1">
    <location>
        <begin position="2155"/>
        <end position="2173"/>
    </location>
</feature>
<feature type="compositionally biased region" description="Basic and acidic residues" evidence="1">
    <location>
        <begin position="486"/>
        <end position="495"/>
    </location>
</feature>
<feature type="compositionally biased region" description="Basic residues" evidence="1">
    <location>
        <begin position="3131"/>
        <end position="3141"/>
    </location>
</feature>
<sequence length="3482" mass="375012">MPSPKPQKPLADDCWAVIHQLEEALTRAHETSSSILQQIREDKAPGEVPHSKDKRSGRRHSAEREKRDGRPETRDLYRQTAGKSSAATRAERHQYRRGGDSSFEESEDYLGEEGRSMHPPPRGYFSSRGLSGRVPPESGERRKERTLGDHGGRGGKEYRRKERGVDGKRAVSDLTESRDAFERLFAELDKMAETGRSRRKLPDDEREGRRSSSRRVSPSPPAARRSPERGTSQSRRGDSPGRLVRWRQWKQEERIHEGSRERTLRVAERRVEDEEGEGQNSAVTASNSEGVDSDGLSQERLAVERGRGRGRGEREWSRGRGNARERVGEREATGGRSLSAKRERHKGDRYAPSRTGDGSLCVCGAGERSASPSGLRSFGDSYGTRPAPRTASPCVPPVYDHETGLPWPWSVATGVGPPYSPPYRSRASPPHRTGDLRRRLFRSSLWSHADGDRTFERDEERWGGVVGGYPEISASASLSPSRFFHSRREAERVTGDWRSSPSPSRLYRRPSPSPVSRDLDRHGGGASPLQGREGFGFRLPEAGIFSKRQLEGVSRDVDEQERQELSILEDFLKGRGRRRAEERGNGEGAQSASAQKRSSLVAEQEKTQRRSRVGVGRVDEEGEVTERHSQKASRPNSPAGGPRAPPSFNQRNSLPAFSEGNTQEQQHDSRDRSKSAFPGQSPSLPPSAVTVAPLKGTVAGSSPSSSPFRVRRGLTEEDRTGQAPPAGLLSPIRSLSRSSSFKGVSLEDQGTSPSAKGKVDSRRNQHKDKDVQRTPPARSLSRSSSFKGGSPEDPRDASPSKNQGRQRNAKPQPQSPARSLSRSSSFKGGSPEDASPSKDRVAPPMSPSPPPARTLSRSSSFKGGSPEDPRDLSPSKQQQHFQNNTQKGQVQNSQQPFEACAEPRPSVGFSSDARGKVRPPSPTTTPAAAAATFPSQLGGSPTAPEEPLAEAHLPSKENAKADRSPTTKGEGVSSPPRSPSRGLKAEDPRPSSPSRSPSKAASFWQNKDDSGGIREEAETATSKAPSTSKPKSPSQKPASILSSPKRGASSEGGPRLKKTLSFDLGEGRVESPPSPARRIGKAEDETPSAAASASSPKRTGERYLSGEGQASKRDEKGHSPHMDASPHQQQPEATPLSLQDAFRGTPPTLPGVSQRSNPSVSGGSPHKQAEGVKQKMREGPDQAVHEKREGEAQRGPTPLLASSGRSGEDAASDASPSPSRSLRASSPGARREDVAPRSPSRKSTNMIEGQSSSSQLREGPFPPGERQRVIPMWSNASAPFSVVSSEAPRDALTGAPLAAGPVPWVGGGVEVRRPATPVSALMQGATEATDVTLKKEGVHADADRLQTSAQTRGIPFVGTNSDRVIRGRLPVSLPSAGISAVPPLRPPFPLGSFHHVPQHRAPPHSQASAASELGASALTDKADSVKGRSAGVLKVEGGEERNPLSTSQLRGVTLPVPSSLPPASAMSSQASFPPPYSPESQTADKRSPPDSPENDKGHTTHLSSQKQGGGRTPASAPPQAEESLVREPHGEISPAEIPFVPAVSTPLQTQHNNVEAPSTRVSASMRRDKNVPPQVVTHQISTPTGDRNIVRVAFEVEASVPTAQGFPAPSPEPTPSASQAKNEEGRPSLSEIPSKEKPTDDESGREKERGMSEVGVKGSATENGTDHVVEEGKEESTAHIEPGRAEGEEDKAKASSVVHRQDQSGQEPLPPTVDQLRKPAADRNVSETGRNWPVLTNSDMVGATAPDAVQPSENGTTLQGGKRGGEEGGVIERERGGSFAAVDVSVRVSPRSLVGGTGQQPQQGWGSVDAVAQRGVTKGADEMAALVSPELPLGDGQPHHMEAVRPQQGRGAPPSSSMQVHGVCPRPSGADGGYPLSVSCSSTAVRDGRFDPLGDTMRSHPGEGEGRGGGGCVGEVDEMVPPSRLHPRERYLEREELGRVEGERKGMMKQKVDRSDPWYASSHPEGTPFGRSYRETLQLHNSVPTAAPSSVHALESMHRSPHRPRAPSLGKSRIDKGGLEQKEGGNQQTPEWPQQGEGGASRSISPSEMQSGRPLSRQFLRAYAETDSRMCNEIAHRLRRHSKEEFHHPSPRPVVPFHPSSRQGSSQMRARGASPDSPRAQSSHPSPAPIPSAMLASAASSQRPSFGSAEGAGVFDERERPAVRQRGASRDDVGEGGSSRGPRPQQVISFTQEEISALPPSAPPSTLQAAPTPSSFNFQSTYQPPPSTFQAAPTYPSHPPHRRSGRSVPPPNRVSDVDQAEAPQETSRPPFFPPQEGHQGFPVPPHGRRPHNDPPHWHSRGSRVPPDVWGGEGQGPYGGGRRHHRGAPPPSRSAPPRAAYMHGTHQSPHPFPPQSDSAKRHAEAPVSHPRSRAAPAEVTAHAMPSRQAPVEQYRPRPLFPFACAYEVRPRMPVSGECATLDQAPVAGWGETVGREAAGTLSAAGAGPSPSPFTHQPPNYPEERDFRPFFGNGTAREGGRKGETGRGPPTRGDLLPAGAGHQAEDGRWRETKPIANPPSVAVERAYAQGTAETDEGPQEGPPEVSVSIRVSESRHGGGGIKDREVGGQGRGGTPVTRREVESEDVGVRGNGEFEREDFVEHQAVPLMTRESESSERGDGEENQISQNVPPVSVRGDGMSGPMTVRGDRLTYPLFSRAVAEGREIVLIPDLEPSPERDLMPQKAARPPRNQHREKAGGSQRTPRTVASPPSDLVPVPFRDAAPVPSQPRWPSFLGDPTQPHAFSHGGGGGPRPTEPGRVPQEKASTRGGGGGSIKRKEGVARAPQTTDTARRGRSPPAAPHLQRDKVAPQKHDGTREGDRHQQQQPAGLPGWGFRVQSGEGVSAHRRFHLPPPKAVAEQAVEGRSANVLPMQSRPVPSSFETHESQPPLSPTPREVPPPRLQQPPPPAALSMRNTQPAQRGPESAPFARRSLPEPLSPSSQMHMQTRRTSLGSLPSFSMGPSASVRDPSARPSDQMPPAVQEAVERTLHVGGLQSRGSVPVVKKPEEGKTDAHVNSLDGLAAVEGGALAAHMGRHEGYQQNPQQQQGKEPSPEDGRELLHSRFPGSRQPCRSPNTRSFRIPVPLHENQSSSKPAREQDHQSAKAHLPEEEAGVSHAPPTNAQDAGALQSPPPLRRRTPTRQKKAPSLGQWNSGGGYGWGAPRRSDRRHSNEREMNWPVGEGILHRDSSLAEPQHSSPPPARPPYFGQYADHEAASPSRGSAVSPKKAVQRVNGGGRGHAQMVPEGGHRRSLPFESERGRDSPEELQRVPVWPPAHTGPQRKGREREAGIGPDHQCREGRSQSLHARRTTDVEEFVGAPRERDAFDGRREESVPPAYPVSPSLAGEIDPAEAEALSRDVSPTAAAAVEGFRERRPYPPCPQQRWPWSPSKAIMDPASAVPVRKGFQGYAGGEEAKQRHETLEQRRARSFARAKAENARRRPMSRPARPYDWAARGYRRDWFWAQGPIVGTMHSPGRRGLGMAMDY</sequence>
<feature type="compositionally biased region" description="Acidic residues" evidence="1">
    <location>
        <begin position="102"/>
        <end position="111"/>
    </location>
</feature>
<feature type="compositionally biased region" description="Basic and acidic residues" evidence="1">
    <location>
        <begin position="249"/>
        <end position="272"/>
    </location>
</feature>
<feature type="compositionally biased region" description="Polar residues" evidence="1">
    <location>
        <begin position="2939"/>
        <end position="2959"/>
    </location>
</feature>
<feature type="compositionally biased region" description="Basic and acidic residues" evidence="1">
    <location>
        <begin position="2012"/>
        <end position="2023"/>
    </location>
</feature>
<feature type="compositionally biased region" description="Low complexity" evidence="1">
    <location>
        <begin position="1019"/>
        <end position="1039"/>
    </location>
</feature>
<feature type="compositionally biased region" description="Low complexity" evidence="1">
    <location>
        <begin position="728"/>
        <end position="746"/>
    </location>
</feature>
<feature type="region of interest" description="Disordered" evidence="1">
    <location>
        <begin position="548"/>
        <end position="1270"/>
    </location>
</feature>
<feature type="region of interest" description="Disordered" evidence="1">
    <location>
        <begin position="1830"/>
        <end position="1870"/>
    </location>
</feature>
<feature type="compositionally biased region" description="Basic and acidic residues" evidence="1">
    <location>
        <begin position="3316"/>
        <end position="3329"/>
    </location>
</feature>
<name>A0A0G4HK75_9ALVE</name>
<feature type="compositionally biased region" description="Basic and acidic residues" evidence="1">
    <location>
        <begin position="953"/>
        <end position="965"/>
    </location>
</feature>
<feature type="compositionally biased region" description="Polar residues" evidence="1">
    <location>
        <begin position="1241"/>
        <end position="1256"/>
    </location>
</feature>
<dbReference type="VEuPathDB" id="CryptoDB:Cvel_28506"/>
<feature type="compositionally biased region" description="Basic and acidic residues" evidence="1">
    <location>
        <begin position="138"/>
        <end position="210"/>
    </location>
</feature>
<feature type="region of interest" description="Disordered" evidence="1">
    <location>
        <begin position="27"/>
        <end position="395"/>
    </location>
</feature>
<feature type="compositionally biased region" description="Basic and acidic residues" evidence="1">
    <location>
        <begin position="1006"/>
        <end position="1017"/>
    </location>
</feature>
<feature type="compositionally biased region" description="Polar residues" evidence="1">
    <location>
        <begin position="1545"/>
        <end position="1562"/>
    </location>
</feature>
<feature type="compositionally biased region" description="Basic and acidic residues" evidence="1">
    <location>
        <begin position="1887"/>
        <end position="1906"/>
    </location>
</feature>
<feature type="compositionally biased region" description="Basic and acidic residues" evidence="1">
    <location>
        <begin position="548"/>
        <end position="564"/>
    </location>
</feature>
<dbReference type="EMBL" id="CDMZ01002984">
    <property type="protein sequence ID" value="CEM44666.1"/>
    <property type="molecule type" value="Genomic_DNA"/>
</dbReference>
<feature type="compositionally biased region" description="Low complexity" evidence="1">
    <location>
        <begin position="2196"/>
        <end position="2215"/>
    </location>
</feature>
<gene>
    <name evidence="2" type="ORF">Cvel_28506</name>
</gene>
<feature type="compositionally biased region" description="Basic and acidic residues" evidence="1">
    <location>
        <begin position="2800"/>
        <end position="2820"/>
    </location>
</feature>
<feature type="compositionally biased region" description="Basic and acidic residues" evidence="1">
    <location>
        <begin position="89"/>
        <end position="99"/>
    </location>
</feature>
<feature type="compositionally biased region" description="Basic and acidic residues" evidence="1">
    <location>
        <begin position="1110"/>
        <end position="1121"/>
    </location>
</feature>
<feature type="compositionally biased region" description="Low complexity" evidence="1">
    <location>
        <begin position="811"/>
        <end position="831"/>
    </location>
</feature>
<feature type="compositionally biased region" description="Basic and acidic residues" evidence="1">
    <location>
        <begin position="1482"/>
        <end position="1498"/>
    </location>
</feature>
<feature type="region of interest" description="Disordered" evidence="1">
    <location>
        <begin position="2074"/>
        <end position="2391"/>
    </location>
</feature>
<feature type="compositionally biased region" description="Basic and acidic residues" evidence="1">
    <location>
        <begin position="3091"/>
        <end position="3106"/>
    </location>
</feature>
<feature type="compositionally biased region" description="Polar residues" evidence="1">
    <location>
        <begin position="1576"/>
        <end position="1585"/>
    </location>
</feature>
<feature type="compositionally biased region" description="Basic and acidic residues" evidence="1">
    <location>
        <begin position="1926"/>
        <end position="1956"/>
    </location>
</feature>
<proteinExistence type="predicted"/>
<feature type="compositionally biased region" description="Polar residues" evidence="1">
    <location>
        <begin position="1726"/>
        <end position="1739"/>
    </location>
</feature>
<feature type="compositionally biased region" description="Basic and acidic residues" evidence="1">
    <location>
        <begin position="39"/>
        <end position="51"/>
    </location>
</feature>
<feature type="region of interest" description="Disordered" evidence="1">
    <location>
        <begin position="1601"/>
        <end position="1783"/>
    </location>
</feature>
<protein>
    <submittedName>
        <fullName evidence="2">Uncharacterized protein</fullName>
    </submittedName>
</protein>
<feature type="compositionally biased region" description="Basic and acidic residues" evidence="1">
    <location>
        <begin position="2074"/>
        <end position="2088"/>
    </location>
</feature>
<feature type="region of interest" description="Disordered" evidence="1">
    <location>
        <begin position="1432"/>
        <end position="1588"/>
    </location>
</feature>
<feature type="compositionally biased region" description="Basic and acidic residues" evidence="1">
    <location>
        <begin position="60"/>
        <end position="77"/>
    </location>
</feature>
<feature type="compositionally biased region" description="Polar residues" evidence="1">
    <location>
        <begin position="278"/>
        <end position="290"/>
    </location>
</feature>
<feature type="compositionally biased region" description="Polar residues" evidence="1">
    <location>
        <begin position="1151"/>
        <end position="1162"/>
    </location>
</feature>
<feature type="compositionally biased region" description="Basic and acidic residues" evidence="1">
    <location>
        <begin position="1633"/>
        <end position="1651"/>
    </location>
</feature>
<reference evidence="2" key="1">
    <citation type="submission" date="2014-11" db="EMBL/GenBank/DDBJ databases">
        <authorList>
            <person name="Otto D Thomas"/>
            <person name="Naeem Raeece"/>
        </authorList>
    </citation>
    <scope>NUCLEOTIDE SEQUENCE</scope>
</reference>
<feature type="compositionally biased region" description="Basic and acidic residues" evidence="1">
    <location>
        <begin position="2550"/>
        <end position="2564"/>
    </location>
</feature>
<feature type="compositionally biased region" description="Basic and acidic residues" evidence="1">
    <location>
        <begin position="1715"/>
        <end position="1725"/>
    </location>
</feature>
<evidence type="ECO:0000313" key="2">
    <source>
        <dbReference type="EMBL" id="CEM44666.1"/>
    </source>
</evidence>
<feature type="compositionally biased region" description="Pro residues" evidence="1">
    <location>
        <begin position="2886"/>
        <end position="2906"/>
    </location>
</feature>
<feature type="compositionally biased region" description="Basic and acidic residues" evidence="1">
    <location>
        <begin position="1167"/>
        <end position="1192"/>
    </location>
</feature>
<feature type="region of interest" description="Disordered" evidence="1">
    <location>
        <begin position="2660"/>
        <end position="3340"/>
    </location>
</feature>
<feature type="compositionally biased region" description="Basic and acidic residues" evidence="1">
    <location>
        <begin position="2501"/>
        <end position="2511"/>
    </location>
</feature>
<organism evidence="2">
    <name type="scientific">Chromera velia CCMP2878</name>
    <dbReference type="NCBI Taxonomy" id="1169474"/>
    <lineage>
        <taxon>Eukaryota</taxon>
        <taxon>Sar</taxon>
        <taxon>Alveolata</taxon>
        <taxon>Colpodellida</taxon>
        <taxon>Chromeraceae</taxon>
        <taxon>Chromera</taxon>
    </lineage>
</organism>
<feature type="compositionally biased region" description="Basic and acidic residues" evidence="1">
    <location>
        <begin position="1763"/>
        <end position="1776"/>
    </location>
</feature>
<feature type="compositionally biased region" description="Basic and acidic residues" evidence="1">
    <location>
        <begin position="2608"/>
        <end position="2618"/>
    </location>
</feature>
<feature type="compositionally biased region" description="Basic and acidic residues" evidence="1">
    <location>
        <begin position="3001"/>
        <end position="3010"/>
    </location>
</feature>
<feature type="compositionally biased region" description="Basic and acidic residues" evidence="1">
    <location>
        <begin position="2590"/>
        <end position="2599"/>
    </location>
</feature>
<feature type="compositionally biased region" description="Low complexity" evidence="1">
    <location>
        <begin position="3015"/>
        <end position="3028"/>
    </location>
</feature>
<feature type="compositionally biased region" description="Basic and acidic residues" evidence="1">
    <location>
        <begin position="757"/>
        <end position="772"/>
    </location>
</feature>
<feature type="compositionally biased region" description="Basic and acidic residues" evidence="1">
    <location>
        <begin position="1664"/>
        <end position="1693"/>
    </location>
</feature>
<accession>A0A0G4HK75</accession>
<feature type="region of interest" description="Disordered" evidence="1">
    <location>
        <begin position="1390"/>
        <end position="1412"/>
    </location>
</feature>